<evidence type="ECO:0000313" key="2">
    <source>
        <dbReference type="Proteomes" id="UP000784294"/>
    </source>
</evidence>
<dbReference type="EMBL" id="CAAALY010057121">
    <property type="protein sequence ID" value="VEL22555.1"/>
    <property type="molecule type" value="Genomic_DNA"/>
</dbReference>
<organism evidence="1 2">
    <name type="scientific">Protopolystoma xenopodis</name>
    <dbReference type="NCBI Taxonomy" id="117903"/>
    <lineage>
        <taxon>Eukaryota</taxon>
        <taxon>Metazoa</taxon>
        <taxon>Spiralia</taxon>
        <taxon>Lophotrochozoa</taxon>
        <taxon>Platyhelminthes</taxon>
        <taxon>Monogenea</taxon>
        <taxon>Polyopisthocotylea</taxon>
        <taxon>Polystomatidea</taxon>
        <taxon>Polystomatidae</taxon>
        <taxon>Protopolystoma</taxon>
    </lineage>
</organism>
<keyword evidence="2" id="KW-1185">Reference proteome</keyword>
<gene>
    <name evidence="1" type="ORF">PXEA_LOCUS15995</name>
</gene>
<protein>
    <submittedName>
        <fullName evidence="1">Uncharacterized protein</fullName>
    </submittedName>
</protein>
<dbReference type="Proteomes" id="UP000784294">
    <property type="component" value="Unassembled WGS sequence"/>
</dbReference>
<sequence length="74" mass="8258">MIVHFGIPHAGPKLNGKNCLKLLLAAHASTGLQMEPERLGSRVKPDLWLLGTRPQRWVRAKLLRVLTDLLQVAI</sequence>
<proteinExistence type="predicted"/>
<comment type="caution">
    <text evidence="1">The sequence shown here is derived from an EMBL/GenBank/DDBJ whole genome shotgun (WGS) entry which is preliminary data.</text>
</comment>
<accession>A0A3S5AKP5</accession>
<dbReference type="AlphaFoldDB" id="A0A3S5AKP5"/>
<reference evidence="1" key="1">
    <citation type="submission" date="2018-11" db="EMBL/GenBank/DDBJ databases">
        <authorList>
            <consortium name="Pathogen Informatics"/>
        </authorList>
    </citation>
    <scope>NUCLEOTIDE SEQUENCE</scope>
</reference>
<evidence type="ECO:0000313" key="1">
    <source>
        <dbReference type="EMBL" id="VEL22555.1"/>
    </source>
</evidence>
<name>A0A3S5AKP5_9PLAT</name>